<dbReference type="Gene3D" id="3.40.640.10">
    <property type="entry name" value="Type I PLP-dependent aspartate aminotransferase-like (Major domain)"/>
    <property type="match status" value="1"/>
</dbReference>
<dbReference type="CDD" id="cd00609">
    <property type="entry name" value="AAT_like"/>
    <property type="match status" value="1"/>
</dbReference>
<comment type="cofactor">
    <cofactor evidence="1">
        <name>pyridoxal 5'-phosphate</name>
        <dbReference type="ChEBI" id="CHEBI:597326"/>
    </cofactor>
</comment>
<evidence type="ECO:0000313" key="7">
    <source>
        <dbReference type="EMBL" id="KAF0413597.1"/>
    </source>
</evidence>
<dbReference type="Proteomes" id="UP000472573">
    <property type="component" value="Unassembled WGS sequence"/>
</dbReference>
<dbReference type="PANTHER" id="PTHR43525">
    <property type="entry name" value="PROTEIN MALY"/>
    <property type="match status" value="1"/>
</dbReference>
<comment type="similarity">
    <text evidence="5">Belongs to the class-II pyridoxal-phosphate-dependent aminotransferase family. MalY/PatB cystathionine beta-lyase subfamily.</text>
</comment>
<dbReference type="Pfam" id="PF00155">
    <property type="entry name" value="Aminotran_1_2"/>
    <property type="match status" value="1"/>
</dbReference>
<comment type="caution">
    <text evidence="8">The sequence shown here is derived from an EMBL/GenBank/DDBJ whole genome shotgun (WGS) entry which is preliminary data.</text>
</comment>
<dbReference type="GO" id="GO:0008483">
    <property type="term" value="F:transaminase activity"/>
    <property type="evidence" value="ECO:0007669"/>
    <property type="project" value="UniProtKB-KW"/>
</dbReference>
<keyword evidence="3" id="KW-0663">Pyridoxal phosphate</keyword>
<dbReference type="SUPFAM" id="SSF53383">
    <property type="entry name" value="PLP-dependent transferases"/>
    <property type="match status" value="1"/>
</dbReference>
<reference evidence="7" key="2">
    <citation type="submission" date="2019-12" db="EMBL/GenBank/DDBJ databases">
        <title>SpeciesPrimer: A bioinformatics pipeline dedicated to the design of qPCR primers for the quantification of bacterial species.</title>
        <authorList>
            <person name="Dreier M."/>
            <person name="Berthoud H."/>
            <person name="Shani N."/>
            <person name="Wechsler D."/>
            <person name="Junier P."/>
        </authorList>
    </citation>
    <scope>NUCLEOTIDE SEQUENCE</scope>
    <source>
        <strain evidence="7">FAM13073</strain>
    </source>
</reference>
<reference evidence="8" key="4">
    <citation type="submission" date="2020-11" db="EMBL/GenBank/DDBJ databases">
        <title>Antibiotic susceptibility profiles of Pediococcus pentosaceus from various origins and their implications for the safety assessment of strains with food-technology applications.</title>
        <authorList>
            <person name="Shani N."/>
            <person name="Oberhaensli S."/>
            <person name="Arias E."/>
        </authorList>
    </citation>
    <scope>NUCLEOTIDE SEQUENCE</scope>
    <source>
        <strain evidence="8">FAM 19164</strain>
    </source>
</reference>
<evidence type="ECO:0000259" key="6">
    <source>
        <dbReference type="Pfam" id="PF00155"/>
    </source>
</evidence>
<sequence>MRYNFDQIIDRHNTYSTQWDYTKDRFGSDDVLPFSISDTDFQVPNEILDSMNKRLEHPIFGYTRWNHQDYKNSIIQWFEDDGITKVDEDWIVYSPSVVYTIGTLIRELTDEGDGVATFIPMYDAFFNTIEANGRQLLPIKIKGKEEFDQIDWDTLETVLSQKQTKIFLLTNPHNPTGHLFTKEELIKIVEVCQRNHVFIISDDIHRDLLVREGQSYIPITDITDRDVALCCSSTKIFNTPGLIGAYAFIPDLELRDKYLKNLKQKDALSSASILGIESMMAGYMGSKDYVIELREYLRDNYEILAKFLRKEFPEIKFEIPDATYLAWINISELTMTAEELQDRLVNNGKVGIMSGKVYGDSRYIRMNVGCPKTKLVEGLKRMKEALHS</sequence>
<reference evidence="9" key="3">
    <citation type="submission" date="2020-03" db="EMBL/GenBank/DDBJ databases">
        <title>SpeciesPrimer: A bioinformatics pipeline dedicated to the design of qPCR primers for the quantification of bacterial species.</title>
        <authorList>
            <person name="Dreier M."/>
            <person name="Berthoud H."/>
            <person name="Shani N."/>
            <person name="Wechsler D."/>
            <person name="Junier P."/>
        </authorList>
    </citation>
    <scope>NUCLEOTIDE SEQUENCE [LARGE SCALE GENOMIC DNA]</scope>
    <source>
        <strain evidence="9">FAM13073</strain>
    </source>
</reference>
<dbReference type="InterPro" id="IPR015424">
    <property type="entry name" value="PyrdxlP-dep_Trfase"/>
</dbReference>
<evidence type="ECO:0000313" key="8">
    <source>
        <dbReference type="EMBL" id="MBF7127309.1"/>
    </source>
</evidence>
<evidence type="ECO:0000256" key="5">
    <source>
        <dbReference type="ARBA" id="ARBA00037974"/>
    </source>
</evidence>
<organism evidence="8 10">
    <name type="scientific">Pediococcus pentosaceus</name>
    <dbReference type="NCBI Taxonomy" id="1255"/>
    <lineage>
        <taxon>Bacteria</taxon>
        <taxon>Bacillati</taxon>
        <taxon>Bacillota</taxon>
        <taxon>Bacilli</taxon>
        <taxon>Lactobacillales</taxon>
        <taxon>Lactobacillaceae</taxon>
        <taxon>Pediococcus</taxon>
    </lineage>
</organism>
<dbReference type="Proteomes" id="UP000743107">
    <property type="component" value="Unassembled WGS sequence"/>
</dbReference>
<dbReference type="GO" id="GO:0047804">
    <property type="term" value="F:cysteine-S-conjugate beta-lyase activity"/>
    <property type="evidence" value="ECO:0007669"/>
    <property type="project" value="UniProtKB-EC"/>
</dbReference>
<keyword evidence="4" id="KW-0456">Lyase</keyword>
<dbReference type="InterPro" id="IPR015422">
    <property type="entry name" value="PyrdxlP-dep_Trfase_small"/>
</dbReference>
<keyword evidence="8" id="KW-0808">Transferase</keyword>
<evidence type="ECO:0000313" key="10">
    <source>
        <dbReference type="Proteomes" id="UP000743107"/>
    </source>
</evidence>
<evidence type="ECO:0000256" key="2">
    <source>
        <dbReference type="ARBA" id="ARBA00012224"/>
    </source>
</evidence>
<dbReference type="EC" id="4.4.1.13" evidence="2"/>
<proteinExistence type="inferred from homology"/>
<accession>A0A8G1E559</accession>
<protein>
    <recommendedName>
        <fullName evidence="2">cysteine-S-conjugate beta-lyase</fullName>
        <ecNumber evidence="2">4.4.1.13</ecNumber>
    </recommendedName>
</protein>
<dbReference type="InterPro" id="IPR051798">
    <property type="entry name" value="Class-II_PLP-Dep_Aminotrans"/>
</dbReference>
<dbReference type="Gene3D" id="3.90.1150.10">
    <property type="entry name" value="Aspartate Aminotransferase, domain 1"/>
    <property type="match status" value="1"/>
</dbReference>
<dbReference type="PANTHER" id="PTHR43525:SF1">
    <property type="entry name" value="PROTEIN MALY"/>
    <property type="match status" value="1"/>
</dbReference>
<accession>A0A6L5A330</accession>
<feature type="domain" description="Aminotransferase class I/classII large" evidence="6">
    <location>
        <begin position="30"/>
        <end position="380"/>
    </location>
</feature>
<evidence type="ECO:0000256" key="3">
    <source>
        <dbReference type="ARBA" id="ARBA00022898"/>
    </source>
</evidence>
<dbReference type="AlphaFoldDB" id="A0A6L5A330"/>
<name>A0A6L5A330_PEDPE</name>
<keyword evidence="8" id="KW-0032">Aminotransferase</keyword>
<dbReference type="InterPro" id="IPR004839">
    <property type="entry name" value="Aminotransferase_I/II_large"/>
</dbReference>
<keyword evidence="9" id="KW-1185">Reference proteome</keyword>
<gene>
    <name evidence="7" type="ORF">GBO79_06485</name>
    <name evidence="8" type="ORF">ITQ97_05755</name>
</gene>
<evidence type="ECO:0000256" key="4">
    <source>
        <dbReference type="ARBA" id="ARBA00023239"/>
    </source>
</evidence>
<dbReference type="EMBL" id="JADOFV010000003">
    <property type="protein sequence ID" value="MBF7127309.1"/>
    <property type="molecule type" value="Genomic_DNA"/>
</dbReference>
<dbReference type="GO" id="GO:0030170">
    <property type="term" value="F:pyridoxal phosphate binding"/>
    <property type="evidence" value="ECO:0007669"/>
    <property type="project" value="InterPro"/>
</dbReference>
<dbReference type="EMBL" id="WENB01000003">
    <property type="protein sequence ID" value="KAF0413597.1"/>
    <property type="molecule type" value="Genomic_DNA"/>
</dbReference>
<dbReference type="InterPro" id="IPR015421">
    <property type="entry name" value="PyrdxlP-dep_Trfase_major"/>
</dbReference>
<evidence type="ECO:0000256" key="1">
    <source>
        <dbReference type="ARBA" id="ARBA00001933"/>
    </source>
</evidence>
<dbReference type="RefSeq" id="WP_138428405.1">
    <property type="nucleotide sequence ID" value="NZ_CP046938.1"/>
</dbReference>
<reference evidence="7" key="1">
    <citation type="submission" date="2019-10" db="EMBL/GenBank/DDBJ databases">
        <authorList>
            <person name="Irmler S."/>
            <person name="Berthoud H."/>
            <person name="Roetschi A."/>
            <person name="Arias E."/>
            <person name="Shani N."/>
            <person name="Wuethrich D."/>
            <person name="Bruggmann R."/>
        </authorList>
    </citation>
    <scope>NUCLEOTIDE SEQUENCE</scope>
    <source>
        <strain evidence="7">FAM13073</strain>
    </source>
</reference>
<evidence type="ECO:0000313" key="9">
    <source>
        <dbReference type="Proteomes" id="UP000472573"/>
    </source>
</evidence>